<keyword evidence="1" id="KW-1133">Transmembrane helix</keyword>
<comment type="caution">
    <text evidence="2">The sequence shown here is derived from an EMBL/GenBank/DDBJ whole genome shotgun (WGS) entry which is preliminary data.</text>
</comment>
<dbReference type="Proteomes" id="UP001597326">
    <property type="component" value="Unassembled WGS sequence"/>
</dbReference>
<feature type="transmembrane region" description="Helical" evidence="1">
    <location>
        <begin position="60"/>
        <end position="88"/>
    </location>
</feature>
<evidence type="ECO:0000313" key="3">
    <source>
        <dbReference type="Proteomes" id="UP001597326"/>
    </source>
</evidence>
<dbReference type="EMBL" id="JBHUFZ010000007">
    <property type="protein sequence ID" value="MFD1889147.1"/>
    <property type="molecule type" value="Genomic_DNA"/>
</dbReference>
<protein>
    <submittedName>
        <fullName evidence="2">Uncharacterized protein</fullName>
    </submittedName>
</protein>
<dbReference type="RefSeq" id="WP_343873910.1">
    <property type="nucleotide sequence ID" value="NZ_BAAAIX010000021.1"/>
</dbReference>
<keyword evidence="1" id="KW-0812">Transmembrane</keyword>
<keyword evidence="3" id="KW-1185">Reference proteome</keyword>
<evidence type="ECO:0000256" key="1">
    <source>
        <dbReference type="SAM" id="Phobius"/>
    </source>
</evidence>
<name>A0ABW4RS57_9ACTN</name>
<reference evidence="3" key="1">
    <citation type="journal article" date="2019" name="Int. J. Syst. Evol. Microbiol.">
        <title>The Global Catalogue of Microorganisms (GCM) 10K type strain sequencing project: providing services to taxonomists for standard genome sequencing and annotation.</title>
        <authorList>
            <consortium name="The Broad Institute Genomics Platform"/>
            <consortium name="The Broad Institute Genome Sequencing Center for Infectious Disease"/>
            <person name="Wu L."/>
            <person name="Ma J."/>
        </authorList>
    </citation>
    <scope>NUCLEOTIDE SEQUENCE [LARGE SCALE GENOMIC DNA]</scope>
    <source>
        <strain evidence="3">CAIM 431</strain>
    </source>
</reference>
<evidence type="ECO:0000313" key="2">
    <source>
        <dbReference type="EMBL" id="MFD1889147.1"/>
    </source>
</evidence>
<keyword evidence="1" id="KW-0472">Membrane</keyword>
<organism evidence="2 3">
    <name type="scientific">Luteococcus peritonei</name>
    <dbReference type="NCBI Taxonomy" id="88874"/>
    <lineage>
        <taxon>Bacteria</taxon>
        <taxon>Bacillati</taxon>
        <taxon>Actinomycetota</taxon>
        <taxon>Actinomycetes</taxon>
        <taxon>Propionibacteriales</taxon>
        <taxon>Propionibacteriaceae</taxon>
        <taxon>Luteococcus</taxon>
    </lineage>
</organism>
<sequence>MQQLQQAPDQDETPGPVEMTTSVLWLAGVLVAVLLPVWISLAVVAWVSRFSFVELSPTMWLLWVLGWVPLAFADVVGTMVAAPLAALAGGHRWVLLGTRAAVSNLLQLGWWSLVVDQAWGAVLAWGLCSLLSTALDSLLPERLDPAA</sequence>
<proteinExistence type="predicted"/>
<feature type="transmembrane region" description="Helical" evidence="1">
    <location>
        <begin position="23"/>
        <end position="48"/>
    </location>
</feature>
<gene>
    <name evidence="2" type="ORF">ACFSCS_02970</name>
</gene>
<accession>A0ABW4RS57</accession>